<reference evidence="12" key="1">
    <citation type="submission" date="2024-04" db="EMBL/GenBank/DDBJ databases">
        <authorList>
            <person name="Manzano-Marin A."/>
            <person name="Manzano-Marin A."/>
            <person name="Alejandro Manzano Marin A."/>
        </authorList>
    </citation>
    <scope>NUCLEOTIDE SEQUENCE [LARGE SCALE GENOMIC DNA]</scope>
    <source>
        <strain evidence="12">TABTEA</strain>
    </source>
</reference>
<sequence length="412" mass="46733">MIFDVKNIKKDFPFFSQFINNHPIVYLDSAASAQKPIQVIKKQSDFTLYKYSAVHRGIHTLSANATKMIEDIRKKAANFINAFSSEEIIFVKGTTEAINLIANSFGRNFFLKGDNIIITEMEHHSNIVPWYILAEQINITIKIVHIYNNGELNLNELYNLIDSRTRLLSLTHISNVLGTVNPIQKIIKKAKSIAKKKGVYLYVLIDGAQGIVHKKINVQEIDCDFYVFSGHKLYGPTGIGILYGKENILKKMPPWEGGGAMIKDVNFNNKITFIDSPWRFEAGTPNISAIIGLGAVFDYLIKINLTNIFIHEINIIKYTLAKLKEIPNIILYGNEKCEGVLSFNLGRYHAYDIGLLLDNYGIAIRTGHHCAIPLMKHFNVTSMCRISIGMYTTKKDIDYLFKTLKHIITILN</sequence>
<evidence type="ECO:0000313" key="13">
    <source>
        <dbReference type="Proteomes" id="UP001497533"/>
    </source>
</evidence>
<evidence type="ECO:0000256" key="4">
    <source>
        <dbReference type="ARBA" id="ARBA00022490"/>
    </source>
</evidence>
<gene>
    <name evidence="12" type="primary">sufS</name>
    <name evidence="12" type="ORF">PRHACTZTBTEA_487</name>
</gene>
<evidence type="ECO:0000256" key="3">
    <source>
        <dbReference type="ARBA" id="ARBA00012239"/>
    </source>
</evidence>
<comment type="function">
    <text evidence="10">Catalyzes the removal of elemental sulfur and selenium atoms from L-cysteine, L-cystine, L-selenocysteine, and L-selenocystine to produce L-alanine.</text>
</comment>
<dbReference type="PROSITE" id="PS00595">
    <property type="entry name" value="AA_TRANSFER_CLASS_5"/>
    <property type="match status" value="1"/>
</dbReference>
<evidence type="ECO:0000256" key="7">
    <source>
        <dbReference type="ARBA" id="ARBA00023239"/>
    </source>
</evidence>
<evidence type="ECO:0000256" key="6">
    <source>
        <dbReference type="ARBA" id="ARBA00022898"/>
    </source>
</evidence>
<evidence type="ECO:0000256" key="2">
    <source>
        <dbReference type="ARBA" id="ARBA00010447"/>
    </source>
</evidence>
<feature type="domain" description="Aminotransferase class V" evidence="11">
    <location>
        <begin position="25"/>
        <end position="400"/>
    </location>
</feature>
<organism evidence="12 13">
    <name type="scientific">Candidatus Providencia siddallii</name>
    <dbReference type="NCBI Taxonomy" id="1715285"/>
    <lineage>
        <taxon>Bacteria</taxon>
        <taxon>Pseudomonadati</taxon>
        <taxon>Pseudomonadota</taxon>
        <taxon>Gammaproteobacteria</taxon>
        <taxon>Enterobacterales</taxon>
        <taxon>Morganellaceae</taxon>
        <taxon>Providencia</taxon>
    </lineage>
</organism>
<evidence type="ECO:0000256" key="1">
    <source>
        <dbReference type="ARBA" id="ARBA00001933"/>
    </source>
</evidence>
<accession>A0ABM9NPJ3</accession>
<dbReference type="EMBL" id="OZ034688">
    <property type="protein sequence ID" value="CAL1329405.1"/>
    <property type="molecule type" value="Genomic_DNA"/>
</dbReference>
<keyword evidence="6 10" id="KW-0663">Pyridoxal phosphate</keyword>
<proteinExistence type="inferred from homology"/>
<dbReference type="PANTHER" id="PTHR43586">
    <property type="entry name" value="CYSTEINE DESULFURASE"/>
    <property type="match status" value="1"/>
</dbReference>
<dbReference type="InterPro" id="IPR000192">
    <property type="entry name" value="Aminotrans_V_dom"/>
</dbReference>
<evidence type="ECO:0000313" key="12">
    <source>
        <dbReference type="EMBL" id="CAL1329405.1"/>
    </source>
</evidence>
<dbReference type="InterPro" id="IPR020578">
    <property type="entry name" value="Aminotrans_V_PyrdxlP_BS"/>
</dbReference>
<dbReference type="Pfam" id="PF00266">
    <property type="entry name" value="Aminotran_5"/>
    <property type="match status" value="1"/>
</dbReference>
<dbReference type="Proteomes" id="UP001497533">
    <property type="component" value="Chromosome"/>
</dbReference>
<keyword evidence="4" id="KW-0963">Cytoplasm</keyword>
<dbReference type="InterPro" id="IPR015421">
    <property type="entry name" value="PyrdxlP-dep_Trfase_major"/>
</dbReference>
<name>A0ABM9NPJ3_9GAMM</name>
<evidence type="ECO:0000259" key="11">
    <source>
        <dbReference type="Pfam" id="PF00266"/>
    </source>
</evidence>
<dbReference type="Gene3D" id="3.90.1150.10">
    <property type="entry name" value="Aspartate Aminotransferase, domain 1"/>
    <property type="match status" value="1"/>
</dbReference>
<dbReference type="RefSeq" id="WP_341764868.1">
    <property type="nucleotide sequence ID" value="NZ_OZ034688.1"/>
</dbReference>
<keyword evidence="13" id="KW-1185">Reference proteome</keyword>
<comment type="cofactor">
    <cofactor evidence="1 9">
        <name>pyridoxal 5'-phosphate</name>
        <dbReference type="ChEBI" id="CHEBI:597326"/>
    </cofactor>
</comment>
<dbReference type="SUPFAM" id="SSF53383">
    <property type="entry name" value="PLP-dependent transferases"/>
    <property type="match status" value="1"/>
</dbReference>
<dbReference type="Gene3D" id="3.40.640.10">
    <property type="entry name" value="Type I PLP-dependent aspartate aminotransferase-like (Major domain)"/>
    <property type="match status" value="1"/>
</dbReference>
<dbReference type="PANTHER" id="PTHR43586:SF25">
    <property type="entry name" value="CYSTEINE DESULFURASE"/>
    <property type="match status" value="1"/>
</dbReference>
<comment type="catalytic activity">
    <reaction evidence="8 10">
        <text>(sulfur carrier)-H + L-cysteine = (sulfur carrier)-SH + L-alanine</text>
        <dbReference type="Rhea" id="RHEA:43892"/>
        <dbReference type="Rhea" id="RHEA-COMP:14737"/>
        <dbReference type="Rhea" id="RHEA-COMP:14739"/>
        <dbReference type="ChEBI" id="CHEBI:29917"/>
        <dbReference type="ChEBI" id="CHEBI:35235"/>
        <dbReference type="ChEBI" id="CHEBI:57972"/>
        <dbReference type="ChEBI" id="CHEBI:64428"/>
        <dbReference type="EC" id="2.8.1.7"/>
    </reaction>
</comment>
<keyword evidence="7" id="KW-0456">Lyase</keyword>
<dbReference type="InterPro" id="IPR015424">
    <property type="entry name" value="PyrdxlP-dep_Trfase"/>
</dbReference>
<protein>
    <recommendedName>
        <fullName evidence="3 10">Cysteine desulfurase</fullName>
        <ecNumber evidence="3 10">2.8.1.7</ecNumber>
    </recommendedName>
</protein>
<evidence type="ECO:0000256" key="9">
    <source>
        <dbReference type="RuleBase" id="RU004504"/>
    </source>
</evidence>
<dbReference type="InterPro" id="IPR015422">
    <property type="entry name" value="PyrdxlP-dep_Trfase_small"/>
</dbReference>
<evidence type="ECO:0000256" key="8">
    <source>
        <dbReference type="ARBA" id="ARBA00050776"/>
    </source>
</evidence>
<comment type="similarity">
    <text evidence="2 10">Belongs to the class-V pyridoxal-phosphate-dependent aminotransferase family. Csd subfamily.</text>
</comment>
<dbReference type="InterPro" id="IPR010970">
    <property type="entry name" value="Cys_dSase_SufS"/>
</dbReference>
<dbReference type="EC" id="2.8.1.7" evidence="3 10"/>
<evidence type="ECO:0000256" key="5">
    <source>
        <dbReference type="ARBA" id="ARBA00022679"/>
    </source>
</evidence>
<dbReference type="NCBIfam" id="TIGR01979">
    <property type="entry name" value="sufS"/>
    <property type="match status" value="1"/>
</dbReference>
<dbReference type="GO" id="GO:0031071">
    <property type="term" value="F:cysteine desulfurase activity"/>
    <property type="evidence" value="ECO:0007669"/>
    <property type="project" value="UniProtKB-EC"/>
</dbReference>
<keyword evidence="5 10" id="KW-0808">Transferase</keyword>
<dbReference type="CDD" id="cd06453">
    <property type="entry name" value="SufS_like"/>
    <property type="match status" value="1"/>
</dbReference>
<evidence type="ECO:0000256" key="10">
    <source>
        <dbReference type="RuleBase" id="RU004506"/>
    </source>
</evidence>